<evidence type="ECO:0000256" key="4">
    <source>
        <dbReference type="ARBA" id="ARBA00023163"/>
    </source>
</evidence>
<keyword evidence="3" id="KW-0238">DNA-binding</keyword>
<dbReference type="Proteomes" id="UP000460272">
    <property type="component" value="Unassembled WGS sequence"/>
</dbReference>
<evidence type="ECO:0000256" key="3">
    <source>
        <dbReference type="ARBA" id="ARBA00023125"/>
    </source>
</evidence>
<dbReference type="SUPFAM" id="SSF46785">
    <property type="entry name" value="Winged helix' DNA-binding domain"/>
    <property type="match status" value="1"/>
</dbReference>
<evidence type="ECO:0000313" key="7">
    <source>
        <dbReference type="Proteomes" id="UP000460272"/>
    </source>
</evidence>
<reference evidence="6 7" key="1">
    <citation type="submission" date="2018-11" db="EMBL/GenBank/DDBJ databases">
        <title>Trebonia kvetii gen.nov., sp.nov., a novel acidophilic actinobacterium, and proposal of the new actinobacterial family Treboniaceae fam. nov.</title>
        <authorList>
            <person name="Rapoport D."/>
            <person name="Sagova-Mareckova M."/>
            <person name="Sedlacek I."/>
            <person name="Provaznik J."/>
            <person name="Kralova S."/>
            <person name="Pavlinic D."/>
            <person name="Benes V."/>
            <person name="Kopecky J."/>
        </authorList>
    </citation>
    <scope>NUCLEOTIDE SEQUENCE [LARGE SCALE GENOMIC DNA]</scope>
    <source>
        <strain evidence="6 7">15Tr583</strain>
    </source>
</reference>
<protein>
    <submittedName>
        <fullName evidence="6">LysR family transcriptional regulator</fullName>
    </submittedName>
</protein>
<name>A0A6P2BQR2_9ACTN</name>
<gene>
    <name evidence="6" type="ORF">EAS64_41825</name>
</gene>
<evidence type="ECO:0000313" key="6">
    <source>
        <dbReference type="EMBL" id="TVY99107.1"/>
    </source>
</evidence>
<dbReference type="InterPro" id="IPR037402">
    <property type="entry name" value="YidZ_PBP2"/>
</dbReference>
<dbReference type="Gene3D" id="3.40.190.10">
    <property type="entry name" value="Periplasmic binding protein-like II"/>
    <property type="match status" value="2"/>
</dbReference>
<dbReference type="Pfam" id="PF03466">
    <property type="entry name" value="LysR_substrate"/>
    <property type="match status" value="1"/>
</dbReference>
<evidence type="ECO:0000256" key="2">
    <source>
        <dbReference type="ARBA" id="ARBA00023015"/>
    </source>
</evidence>
<dbReference type="InterPro" id="IPR036390">
    <property type="entry name" value="WH_DNA-bd_sf"/>
</dbReference>
<dbReference type="PANTHER" id="PTHR30118:SF15">
    <property type="entry name" value="TRANSCRIPTIONAL REGULATORY PROTEIN"/>
    <property type="match status" value="1"/>
</dbReference>
<comment type="similarity">
    <text evidence="1">Belongs to the LysR transcriptional regulatory family.</text>
</comment>
<keyword evidence="7" id="KW-1185">Reference proteome</keyword>
<comment type="caution">
    <text evidence="6">The sequence shown here is derived from an EMBL/GenBank/DDBJ whole genome shotgun (WGS) entry which is preliminary data.</text>
</comment>
<keyword evidence="4" id="KW-0804">Transcription</keyword>
<dbReference type="Pfam" id="PF00126">
    <property type="entry name" value="HTH_1"/>
    <property type="match status" value="1"/>
</dbReference>
<evidence type="ECO:0000259" key="5">
    <source>
        <dbReference type="PROSITE" id="PS50931"/>
    </source>
</evidence>
<dbReference type="OrthoDB" id="8717159at2"/>
<dbReference type="PRINTS" id="PR00039">
    <property type="entry name" value="HTHLYSR"/>
</dbReference>
<keyword evidence="2" id="KW-0805">Transcription regulation</keyword>
<dbReference type="InterPro" id="IPR000847">
    <property type="entry name" value="LysR_HTH_N"/>
</dbReference>
<feature type="domain" description="HTH lysR-type" evidence="5">
    <location>
        <begin position="10"/>
        <end position="67"/>
    </location>
</feature>
<dbReference type="InterPro" id="IPR050389">
    <property type="entry name" value="LysR-type_TF"/>
</dbReference>
<dbReference type="CDD" id="cd08417">
    <property type="entry name" value="PBP2_Nitroaromatics_like"/>
    <property type="match status" value="1"/>
</dbReference>
<dbReference type="PANTHER" id="PTHR30118">
    <property type="entry name" value="HTH-TYPE TRANSCRIPTIONAL REGULATOR LEUO-RELATED"/>
    <property type="match status" value="1"/>
</dbReference>
<dbReference type="InterPro" id="IPR005119">
    <property type="entry name" value="LysR_subst-bd"/>
</dbReference>
<dbReference type="SUPFAM" id="SSF53850">
    <property type="entry name" value="Periplasmic binding protein-like II"/>
    <property type="match status" value="1"/>
</dbReference>
<organism evidence="6 7">
    <name type="scientific">Trebonia kvetii</name>
    <dbReference type="NCBI Taxonomy" id="2480626"/>
    <lineage>
        <taxon>Bacteria</taxon>
        <taxon>Bacillati</taxon>
        <taxon>Actinomycetota</taxon>
        <taxon>Actinomycetes</taxon>
        <taxon>Streptosporangiales</taxon>
        <taxon>Treboniaceae</taxon>
        <taxon>Trebonia</taxon>
    </lineage>
</organism>
<accession>A0A6P2BQR2</accession>
<dbReference type="GO" id="GO:0003700">
    <property type="term" value="F:DNA-binding transcription factor activity"/>
    <property type="evidence" value="ECO:0007669"/>
    <property type="project" value="InterPro"/>
</dbReference>
<dbReference type="Gene3D" id="1.10.10.10">
    <property type="entry name" value="Winged helix-like DNA-binding domain superfamily/Winged helix DNA-binding domain"/>
    <property type="match status" value="1"/>
</dbReference>
<proteinExistence type="inferred from homology"/>
<sequence>MRPVAHLANLDLNLLVALRELVRERSVTRAAQRLGVTQPAASASLSRLRRHFGDELLVREHGEYVLTPLGEQLAEQVEAVCVAAERLFAASSQFDPATSDREFTLVMADYTIMVMGEVLSHAVQRAAPRARLHIRLVRESLAAEYSDGIRFVDGMVAPPSNGFALPDTRSAELFRDRWVCVLDGDNPVLDGGSALRVRDLAGLPWVAPYYRAGERGVASVPVMRQLALLDLQPRIAVRVESYLAVPYFVTGTDRVALMQERLATRLAATSNLRVLECPGEAEPIVEALWWHRQFEDDPAHAWLRRLIVETSRRL</sequence>
<dbReference type="InterPro" id="IPR036388">
    <property type="entry name" value="WH-like_DNA-bd_sf"/>
</dbReference>
<dbReference type="GO" id="GO:0003677">
    <property type="term" value="F:DNA binding"/>
    <property type="evidence" value="ECO:0007669"/>
    <property type="project" value="UniProtKB-KW"/>
</dbReference>
<evidence type="ECO:0000256" key="1">
    <source>
        <dbReference type="ARBA" id="ARBA00009437"/>
    </source>
</evidence>
<dbReference type="EMBL" id="RPFW01000013">
    <property type="protein sequence ID" value="TVY99107.1"/>
    <property type="molecule type" value="Genomic_DNA"/>
</dbReference>
<dbReference type="RefSeq" id="WP_145862278.1">
    <property type="nucleotide sequence ID" value="NZ_RPFW01000013.1"/>
</dbReference>
<dbReference type="PROSITE" id="PS50931">
    <property type="entry name" value="HTH_LYSR"/>
    <property type="match status" value="1"/>
</dbReference>
<dbReference type="AlphaFoldDB" id="A0A6P2BQR2"/>